<accession>A0A840AVC8</accession>
<feature type="domain" description="PIN" evidence="1">
    <location>
        <begin position="3"/>
        <end position="119"/>
    </location>
</feature>
<evidence type="ECO:0000259" key="1">
    <source>
        <dbReference type="Pfam" id="PF01850"/>
    </source>
</evidence>
<dbReference type="RefSeq" id="WP_183399936.1">
    <property type="nucleotide sequence ID" value="NZ_JACIDS010000004.1"/>
</dbReference>
<dbReference type="InterPro" id="IPR041705">
    <property type="entry name" value="PIN_Sll0205"/>
</dbReference>
<dbReference type="AlphaFoldDB" id="A0A840AVC8"/>
<dbReference type="PANTHER" id="PTHR36173:SF2">
    <property type="entry name" value="RIBONUCLEASE VAPC16"/>
    <property type="match status" value="1"/>
</dbReference>
<dbReference type="InterPro" id="IPR029060">
    <property type="entry name" value="PIN-like_dom_sf"/>
</dbReference>
<dbReference type="Gene3D" id="3.40.50.1010">
    <property type="entry name" value="5'-nuclease"/>
    <property type="match status" value="1"/>
</dbReference>
<dbReference type="InterPro" id="IPR002716">
    <property type="entry name" value="PIN_dom"/>
</dbReference>
<dbReference type="PANTHER" id="PTHR36173">
    <property type="entry name" value="RIBONUCLEASE VAPC16-RELATED"/>
    <property type="match status" value="1"/>
</dbReference>
<dbReference type="InterPro" id="IPR052919">
    <property type="entry name" value="TA_system_RNase"/>
</dbReference>
<proteinExistence type="predicted"/>
<keyword evidence="3" id="KW-1185">Reference proteome</keyword>
<evidence type="ECO:0000313" key="3">
    <source>
        <dbReference type="Proteomes" id="UP000553963"/>
    </source>
</evidence>
<protein>
    <submittedName>
        <fullName evidence="2">PIN domain nuclease of toxin-antitoxin system</fullName>
    </submittedName>
</protein>
<comment type="caution">
    <text evidence="2">The sequence shown here is derived from an EMBL/GenBank/DDBJ whole genome shotgun (WGS) entry which is preliminary data.</text>
</comment>
<gene>
    <name evidence="2" type="ORF">GGR25_003344</name>
</gene>
<evidence type="ECO:0000313" key="2">
    <source>
        <dbReference type="EMBL" id="MBB3932286.1"/>
    </source>
</evidence>
<name>A0A840AVC8_9HYPH</name>
<dbReference type="Proteomes" id="UP000553963">
    <property type="component" value="Unassembled WGS sequence"/>
</dbReference>
<sequence length="129" mass="14098">MNYLADTHTLVWLFNDREKLPPRVIDAIAGDENDIFVSPVSAYEIALKFNIGKWPEVGALASALEAQCRSAGLLSLAISLRDAQAAGLLPLSHRDPFDRLLAAQSLSNGLPILSADPALDLFEVERIWD</sequence>
<dbReference type="EMBL" id="JACIDS010000004">
    <property type="protein sequence ID" value="MBB3932286.1"/>
    <property type="molecule type" value="Genomic_DNA"/>
</dbReference>
<dbReference type="CDD" id="cd09872">
    <property type="entry name" value="PIN_Sll0205-like"/>
    <property type="match status" value="1"/>
</dbReference>
<dbReference type="Pfam" id="PF01850">
    <property type="entry name" value="PIN"/>
    <property type="match status" value="1"/>
</dbReference>
<dbReference type="SUPFAM" id="SSF88723">
    <property type="entry name" value="PIN domain-like"/>
    <property type="match status" value="1"/>
</dbReference>
<reference evidence="2 3" key="1">
    <citation type="submission" date="2020-08" db="EMBL/GenBank/DDBJ databases">
        <title>Genomic Encyclopedia of Type Strains, Phase IV (KMG-IV): sequencing the most valuable type-strain genomes for metagenomic binning, comparative biology and taxonomic classification.</title>
        <authorList>
            <person name="Goeker M."/>
        </authorList>
    </citation>
    <scope>NUCLEOTIDE SEQUENCE [LARGE SCALE GENOMIC DNA]</scope>
    <source>
        <strain evidence="2 3">DSM 25966</strain>
    </source>
</reference>
<organism evidence="2 3">
    <name type="scientific">Kaistia hirudinis</name>
    <dbReference type="NCBI Taxonomy" id="1293440"/>
    <lineage>
        <taxon>Bacteria</taxon>
        <taxon>Pseudomonadati</taxon>
        <taxon>Pseudomonadota</taxon>
        <taxon>Alphaproteobacteria</taxon>
        <taxon>Hyphomicrobiales</taxon>
        <taxon>Kaistiaceae</taxon>
        <taxon>Kaistia</taxon>
    </lineage>
</organism>